<evidence type="ECO:0000256" key="6">
    <source>
        <dbReference type="ARBA" id="ARBA00023136"/>
    </source>
</evidence>
<dbReference type="PANTHER" id="PTHR22777">
    <property type="entry name" value="HEMOLYSIN-RELATED"/>
    <property type="match status" value="1"/>
</dbReference>
<dbReference type="SUPFAM" id="SSF54631">
    <property type="entry name" value="CBS-domain pair"/>
    <property type="match status" value="1"/>
</dbReference>
<keyword evidence="6 8" id="KW-0472">Membrane</keyword>
<evidence type="ECO:0000259" key="10">
    <source>
        <dbReference type="PROSITE" id="PS51371"/>
    </source>
</evidence>
<comment type="subcellular location">
    <subcellularLocation>
        <location evidence="1">Membrane</location>
        <topology evidence="1">Multi-pass membrane protein</topology>
    </subcellularLocation>
</comment>
<dbReference type="PROSITE" id="PS51371">
    <property type="entry name" value="CBS"/>
    <property type="match status" value="2"/>
</dbReference>
<evidence type="ECO:0000256" key="5">
    <source>
        <dbReference type="ARBA" id="ARBA00023122"/>
    </source>
</evidence>
<dbReference type="AlphaFoldDB" id="A0A9D1U9D1"/>
<evidence type="ECO:0000256" key="1">
    <source>
        <dbReference type="ARBA" id="ARBA00004141"/>
    </source>
</evidence>
<dbReference type="InterPro" id="IPR002550">
    <property type="entry name" value="CNNM"/>
</dbReference>
<keyword evidence="5 7" id="KW-0129">CBS domain</keyword>
<evidence type="ECO:0000256" key="8">
    <source>
        <dbReference type="PROSITE-ProRule" id="PRU01193"/>
    </source>
</evidence>
<evidence type="ECO:0000313" key="13">
    <source>
        <dbReference type="Proteomes" id="UP000824264"/>
    </source>
</evidence>
<feature type="domain" description="CBS" evidence="10">
    <location>
        <begin position="263"/>
        <end position="321"/>
    </location>
</feature>
<dbReference type="InterPro" id="IPR000644">
    <property type="entry name" value="CBS_dom"/>
</dbReference>
<dbReference type="InterPro" id="IPR046342">
    <property type="entry name" value="CBS_dom_sf"/>
</dbReference>
<keyword evidence="2 8" id="KW-0812">Transmembrane</keyword>
<evidence type="ECO:0000256" key="2">
    <source>
        <dbReference type="ARBA" id="ARBA00022692"/>
    </source>
</evidence>
<keyword evidence="3" id="KW-0677">Repeat</keyword>
<organism evidence="12 13">
    <name type="scientific">Candidatus Bilophila faecipullorum</name>
    <dbReference type="NCBI Taxonomy" id="2838482"/>
    <lineage>
        <taxon>Bacteria</taxon>
        <taxon>Pseudomonadati</taxon>
        <taxon>Thermodesulfobacteriota</taxon>
        <taxon>Desulfovibrionia</taxon>
        <taxon>Desulfovibrionales</taxon>
        <taxon>Desulfovibrionaceae</taxon>
        <taxon>Bilophila</taxon>
    </lineage>
</organism>
<dbReference type="GO" id="GO:0005886">
    <property type="term" value="C:plasma membrane"/>
    <property type="evidence" value="ECO:0007669"/>
    <property type="project" value="TreeGrafter"/>
</dbReference>
<protein>
    <submittedName>
        <fullName evidence="12">Hemolysin family protein</fullName>
    </submittedName>
</protein>
<evidence type="ECO:0000256" key="4">
    <source>
        <dbReference type="ARBA" id="ARBA00022989"/>
    </source>
</evidence>
<dbReference type="Proteomes" id="UP000824264">
    <property type="component" value="Unassembled WGS sequence"/>
</dbReference>
<sequence>MIALLLTVFLVVLISATCSMTEAALYSVPWTYIEQLRKKGSATGELLYQLRSRIDQPIAAVLTLNTVANTAGAAIAGALAANVLGTDNTALFAAGLTFLILAFGEILPKTLGVAHACGIAGGMARPLRLMVLIFKPFIWFSSMLTRLVAPPQSGPTATEDDIRAITSLSRETGRIQAYEENAIKNILSLDVKHVREIMTPRMMVFSLQEEMTVREAYDHPHIWHYSRIPLYGDDNEDIVGIVLRKDLGRYVSNGETDKKLLDIMQPVHFVLESLTVDKLLLEFLESRLHLFVVLDEYGGLAGVVSLEDVLEEMLGREIVDETDAVADLREAARQRRSALTQARTQQAAALREAREEAEKAKG</sequence>
<reference evidence="12" key="2">
    <citation type="submission" date="2021-04" db="EMBL/GenBank/DDBJ databases">
        <authorList>
            <person name="Gilroy R."/>
        </authorList>
    </citation>
    <scope>NUCLEOTIDE SEQUENCE</scope>
    <source>
        <strain evidence="12">ChiSxjej5B17-1746</strain>
    </source>
</reference>
<dbReference type="Pfam" id="PF01595">
    <property type="entry name" value="CNNM"/>
    <property type="match status" value="1"/>
</dbReference>
<dbReference type="InterPro" id="IPR044751">
    <property type="entry name" value="Ion_transp-like_CBS"/>
</dbReference>
<feature type="transmembrane region" description="Helical" evidence="9">
    <location>
        <begin position="129"/>
        <end position="149"/>
    </location>
</feature>
<feature type="transmembrane region" description="Helical" evidence="9">
    <location>
        <begin position="89"/>
        <end position="108"/>
    </location>
</feature>
<evidence type="ECO:0000256" key="7">
    <source>
        <dbReference type="PROSITE-ProRule" id="PRU00703"/>
    </source>
</evidence>
<evidence type="ECO:0000313" key="12">
    <source>
        <dbReference type="EMBL" id="HIW78988.1"/>
    </source>
</evidence>
<dbReference type="CDD" id="cd04590">
    <property type="entry name" value="CBS_pair_CorC_HlyC_assoc"/>
    <property type="match status" value="1"/>
</dbReference>
<evidence type="ECO:0000256" key="3">
    <source>
        <dbReference type="ARBA" id="ARBA00022737"/>
    </source>
</evidence>
<dbReference type="PROSITE" id="PS51846">
    <property type="entry name" value="CNNM"/>
    <property type="match status" value="1"/>
</dbReference>
<reference evidence="12" key="1">
    <citation type="journal article" date="2021" name="PeerJ">
        <title>Extensive microbial diversity within the chicken gut microbiome revealed by metagenomics and culture.</title>
        <authorList>
            <person name="Gilroy R."/>
            <person name="Ravi A."/>
            <person name="Getino M."/>
            <person name="Pursley I."/>
            <person name="Horton D.L."/>
            <person name="Alikhan N.F."/>
            <person name="Baker D."/>
            <person name="Gharbi K."/>
            <person name="Hall N."/>
            <person name="Watson M."/>
            <person name="Adriaenssens E.M."/>
            <person name="Foster-Nyarko E."/>
            <person name="Jarju S."/>
            <person name="Secka A."/>
            <person name="Antonio M."/>
            <person name="Oren A."/>
            <person name="Chaudhuri R.R."/>
            <person name="La Ragione R."/>
            <person name="Hildebrand F."/>
            <person name="Pallen M.J."/>
        </authorList>
    </citation>
    <scope>NUCLEOTIDE SEQUENCE</scope>
    <source>
        <strain evidence="12">ChiSxjej5B17-1746</strain>
    </source>
</reference>
<feature type="domain" description="CNNM transmembrane" evidence="11">
    <location>
        <begin position="1"/>
        <end position="187"/>
    </location>
</feature>
<dbReference type="Pfam" id="PF00571">
    <property type="entry name" value="CBS"/>
    <property type="match status" value="2"/>
</dbReference>
<comment type="caution">
    <text evidence="12">The sequence shown here is derived from an EMBL/GenBank/DDBJ whole genome shotgun (WGS) entry which is preliminary data.</text>
</comment>
<feature type="domain" description="CBS" evidence="10">
    <location>
        <begin position="198"/>
        <end position="258"/>
    </location>
</feature>
<proteinExistence type="predicted"/>
<evidence type="ECO:0000256" key="9">
    <source>
        <dbReference type="SAM" id="Phobius"/>
    </source>
</evidence>
<gene>
    <name evidence="12" type="ORF">H9874_07575</name>
</gene>
<dbReference type="PANTHER" id="PTHR22777:SF4">
    <property type="entry name" value="UPF0053 PROTEIN SLL1254"/>
    <property type="match status" value="1"/>
</dbReference>
<dbReference type="EMBL" id="DXGI01000287">
    <property type="protein sequence ID" value="HIW78988.1"/>
    <property type="molecule type" value="Genomic_DNA"/>
</dbReference>
<keyword evidence="4 8" id="KW-1133">Transmembrane helix</keyword>
<dbReference type="Gene3D" id="3.10.580.10">
    <property type="entry name" value="CBS-domain"/>
    <property type="match status" value="1"/>
</dbReference>
<evidence type="ECO:0000259" key="11">
    <source>
        <dbReference type="PROSITE" id="PS51846"/>
    </source>
</evidence>
<name>A0A9D1U9D1_9BACT</name>
<accession>A0A9D1U9D1</accession>